<keyword evidence="2" id="KW-1185">Reference proteome</keyword>
<reference evidence="1 2" key="1">
    <citation type="submission" date="2016-11" db="EMBL/GenBank/DDBJ databases">
        <authorList>
            <person name="Jaros S."/>
            <person name="Januszkiewicz K."/>
            <person name="Wedrychowicz H."/>
        </authorList>
    </citation>
    <scope>NUCLEOTIDE SEQUENCE [LARGE SCALE GENOMIC DNA]</scope>
    <source>
        <strain evidence="1 2">DSM 43832</strain>
    </source>
</reference>
<evidence type="ECO:0000313" key="1">
    <source>
        <dbReference type="EMBL" id="SHK91138.1"/>
    </source>
</evidence>
<organism evidence="1 2">
    <name type="scientific">Pseudonocardia thermophila</name>
    <dbReference type="NCBI Taxonomy" id="1848"/>
    <lineage>
        <taxon>Bacteria</taxon>
        <taxon>Bacillati</taxon>
        <taxon>Actinomycetota</taxon>
        <taxon>Actinomycetes</taxon>
        <taxon>Pseudonocardiales</taxon>
        <taxon>Pseudonocardiaceae</taxon>
        <taxon>Pseudonocardia</taxon>
    </lineage>
</organism>
<accession>A0A1M6WBX9</accession>
<evidence type="ECO:0000313" key="2">
    <source>
        <dbReference type="Proteomes" id="UP000184363"/>
    </source>
</evidence>
<proteinExistence type="predicted"/>
<dbReference type="EMBL" id="FRAP01000014">
    <property type="protein sequence ID" value="SHK91138.1"/>
    <property type="molecule type" value="Genomic_DNA"/>
</dbReference>
<evidence type="ECO:0008006" key="3">
    <source>
        <dbReference type="Google" id="ProtNLM"/>
    </source>
</evidence>
<name>A0A1M6WBX9_PSETH</name>
<gene>
    <name evidence="1" type="ORF">SAMN05443637_11478</name>
</gene>
<protein>
    <recommendedName>
        <fullName evidence="3">Secreted protein</fullName>
    </recommendedName>
</protein>
<dbReference type="AlphaFoldDB" id="A0A1M6WBX9"/>
<dbReference type="STRING" id="1848.SAMN05443637_11478"/>
<dbReference type="OrthoDB" id="128043at2"/>
<sequence length="276" mass="27910">MTTASRLAAYGAVLTLTFGGAWALGAQVGPALPAAWAAAEHVRPADDPGSPADASGYRMVLDPSAPAGEFAFTVTGPDGRPVSGSSGPPASVVLVRTDGGAHQLLAPELGADHVWRSPLAPLSPGLYRALADLTPGGGPRLQLSTELFVPGTPRPAPTGLSRVWQGDGYQVRLDGDLVPGSASQVFATVTKDGAAVTDLQPHLGGFGGLAVLRLPDLAPLAVRADGPAPTAVATTGPSVAFVVDVPEAGTYRVYFDFLHDGATHGAAFTVATREAP</sequence>
<dbReference type="RefSeq" id="WP_073458346.1">
    <property type="nucleotide sequence ID" value="NZ_CALGVN010000014.1"/>
</dbReference>
<dbReference type="Proteomes" id="UP000184363">
    <property type="component" value="Unassembled WGS sequence"/>
</dbReference>